<evidence type="ECO:0000256" key="8">
    <source>
        <dbReference type="SAM" id="Phobius"/>
    </source>
</evidence>
<feature type="transmembrane region" description="Helical" evidence="8">
    <location>
        <begin position="7"/>
        <end position="25"/>
    </location>
</feature>
<dbReference type="Pfam" id="PF13231">
    <property type="entry name" value="PMT_2"/>
    <property type="match status" value="1"/>
</dbReference>
<feature type="domain" description="Glycosyltransferase RgtA/B/C/D-like" evidence="9">
    <location>
        <begin position="70"/>
        <end position="208"/>
    </location>
</feature>
<keyword evidence="4" id="KW-0808">Transferase</keyword>
<feature type="transmembrane region" description="Helical" evidence="8">
    <location>
        <begin position="133"/>
        <end position="152"/>
    </location>
</feature>
<comment type="caution">
    <text evidence="10">The sequence shown here is derived from an EMBL/GenBank/DDBJ whole genome shotgun (WGS) entry which is preliminary data.</text>
</comment>
<organism evidence="10 11">
    <name type="scientific">Candidatus Gottesmanbacteria bacterium RBG_16_52_11</name>
    <dbReference type="NCBI Taxonomy" id="1798374"/>
    <lineage>
        <taxon>Bacteria</taxon>
        <taxon>Candidatus Gottesmaniibacteriota</taxon>
    </lineage>
</organism>
<dbReference type="EMBL" id="MFJD01000004">
    <property type="protein sequence ID" value="OGG04311.1"/>
    <property type="molecule type" value="Genomic_DNA"/>
</dbReference>
<feature type="transmembrane region" description="Helical" evidence="8">
    <location>
        <begin position="172"/>
        <end position="189"/>
    </location>
</feature>
<dbReference type="AlphaFoldDB" id="A0A1F5YVU5"/>
<evidence type="ECO:0000256" key="2">
    <source>
        <dbReference type="ARBA" id="ARBA00022475"/>
    </source>
</evidence>
<dbReference type="GO" id="GO:0016763">
    <property type="term" value="F:pentosyltransferase activity"/>
    <property type="evidence" value="ECO:0007669"/>
    <property type="project" value="TreeGrafter"/>
</dbReference>
<evidence type="ECO:0000256" key="6">
    <source>
        <dbReference type="ARBA" id="ARBA00022989"/>
    </source>
</evidence>
<keyword evidence="7 8" id="KW-0472">Membrane</keyword>
<evidence type="ECO:0000259" key="9">
    <source>
        <dbReference type="Pfam" id="PF13231"/>
    </source>
</evidence>
<keyword evidence="2" id="KW-1003">Cell membrane</keyword>
<dbReference type="STRING" id="1798374.A2Z33_04135"/>
<evidence type="ECO:0000256" key="1">
    <source>
        <dbReference type="ARBA" id="ARBA00004651"/>
    </source>
</evidence>
<evidence type="ECO:0000256" key="5">
    <source>
        <dbReference type="ARBA" id="ARBA00022692"/>
    </source>
</evidence>
<feature type="transmembrane region" description="Helical" evidence="8">
    <location>
        <begin position="387"/>
        <end position="403"/>
    </location>
</feature>
<name>A0A1F5YVU5_9BACT</name>
<dbReference type="GO" id="GO:0009103">
    <property type="term" value="P:lipopolysaccharide biosynthetic process"/>
    <property type="evidence" value="ECO:0007669"/>
    <property type="project" value="UniProtKB-ARBA"/>
</dbReference>
<evidence type="ECO:0000313" key="10">
    <source>
        <dbReference type="EMBL" id="OGG04311.1"/>
    </source>
</evidence>
<evidence type="ECO:0000256" key="4">
    <source>
        <dbReference type="ARBA" id="ARBA00022679"/>
    </source>
</evidence>
<sequence>MKSKWETVLLTGLLTGGVIFKFWFARLNPQPFIYDQWQYFNYAVQMLHNGIWADPSRLYGFPLLLVPLVRFFGDARIPFTVWNAVVDSLTGLLVFAIARRTIGGTVPWIALVLYLVNPFTAGYVGVMLTEMPAILFVTLLGYLVVISSRTRQPAAMLLTGLIAGFLPQIRPGYAYFSAGVLVWLLIHVVRSVKRSGLPVALITLVLFALPFFYNIAANLRIFNQFSVQSVDDAFWREAYLSVVVDKALPTGDNRLWQWPAEAHLTWVEYSSPTTPEGRAAMADKYKDKVLSHFRQDPKGFILSHIIRMKNSWEKTYVYPYDVIRELPYRNLTYNGNALLLILGSGGLIAGLIQSRKRREIRPAVWYSLALFAYMTVTHAFTTGEERFTLPAYPLVILWTAYLIQKLFKSVRLLS</sequence>
<evidence type="ECO:0000256" key="3">
    <source>
        <dbReference type="ARBA" id="ARBA00022676"/>
    </source>
</evidence>
<evidence type="ECO:0000256" key="7">
    <source>
        <dbReference type="ARBA" id="ARBA00023136"/>
    </source>
</evidence>
<dbReference type="PANTHER" id="PTHR33908">
    <property type="entry name" value="MANNOSYLTRANSFERASE YKCB-RELATED"/>
    <property type="match status" value="1"/>
</dbReference>
<feature type="transmembrane region" description="Helical" evidence="8">
    <location>
        <begin position="364"/>
        <end position="381"/>
    </location>
</feature>
<keyword evidence="5 8" id="KW-0812">Transmembrane</keyword>
<feature type="transmembrane region" description="Helical" evidence="8">
    <location>
        <begin position="333"/>
        <end position="352"/>
    </location>
</feature>
<reference evidence="10 11" key="1">
    <citation type="journal article" date="2016" name="Nat. Commun.">
        <title>Thousands of microbial genomes shed light on interconnected biogeochemical processes in an aquifer system.</title>
        <authorList>
            <person name="Anantharaman K."/>
            <person name="Brown C.T."/>
            <person name="Hug L.A."/>
            <person name="Sharon I."/>
            <person name="Castelle C.J."/>
            <person name="Probst A.J."/>
            <person name="Thomas B.C."/>
            <person name="Singh A."/>
            <person name="Wilkins M.J."/>
            <person name="Karaoz U."/>
            <person name="Brodie E.L."/>
            <person name="Williams K.H."/>
            <person name="Hubbard S.S."/>
            <person name="Banfield J.F."/>
        </authorList>
    </citation>
    <scope>NUCLEOTIDE SEQUENCE [LARGE SCALE GENOMIC DNA]</scope>
</reference>
<dbReference type="PANTHER" id="PTHR33908:SF11">
    <property type="entry name" value="MEMBRANE PROTEIN"/>
    <property type="match status" value="1"/>
</dbReference>
<proteinExistence type="predicted"/>
<dbReference type="Proteomes" id="UP000178448">
    <property type="component" value="Unassembled WGS sequence"/>
</dbReference>
<dbReference type="GO" id="GO:0005886">
    <property type="term" value="C:plasma membrane"/>
    <property type="evidence" value="ECO:0007669"/>
    <property type="project" value="UniProtKB-SubCell"/>
</dbReference>
<feature type="transmembrane region" description="Helical" evidence="8">
    <location>
        <begin position="196"/>
        <end position="216"/>
    </location>
</feature>
<keyword evidence="6 8" id="KW-1133">Transmembrane helix</keyword>
<dbReference type="InterPro" id="IPR050297">
    <property type="entry name" value="LipidA_mod_glycosyltrf_83"/>
</dbReference>
<dbReference type="InterPro" id="IPR038731">
    <property type="entry name" value="RgtA/B/C-like"/>
</dbReference>
<accession>A0A1F5YVU5</accession>
<keyword evidence="3" id="KW-0328">Glycosyltransferase</keyword>
<evidence type="ECO:0000313" key="11">
    <source>
        <dbReference type="Proteomes" id="UP000178448"/>
    </source>
</evidence>
<protein>
    <recommendedName>
        <fullName evidence="9">Glycosyltransferase RgtA/B/C/D-like domain-containing protein</fullName>
    </recommendedName>
</protein>
<comment type="subcellular location">
    <subcellularLocation>
        <location evidence="1">Cell membrane</location>
        <topology evidence="1">Multi-pass membrane protein</topology>
    </subcellularLocation>
</comment>
<feature type="transmembrane region" description="Helical" evidence="8">
    <location>
        <begin position="105"/>
        <end position="126"/>
    </location>
</feature>
<gene>
    <name evidence="10" type="ORF">A2Z33_04135</name>
</gene>